<protein>
    <submittedName>
        <fullName evidence="2">Uncharacterized protein</fullName>
    </submittedName>
</protein>
<accession>A0A0P1BLA9</accession>
<name>A0A0P1BLA9_9BASI</name>
<reference evidence="2 3" key="1">
    <citation type="submission" date="2014-09" db="EMBL/GenBank/DDBJ databases">
        <authorList>
            <person name="Magalhaes I.L.F."/>
            <person name="Oliveira U."/>
            <person name="Santos F.R."/>
            <person name="Vidigal T.H.D.A."/>
            <person name="Brescovit A.D."/>
            <person name="Santos A.J."/>
        </authorList>
    </citation>
    <scope>NUCLEOTIDE SEQUENCE [LARGE SCALE GENOMIC DNA]</scope>
</reference>
<evidence type="ECO:0000313" key="2">
    <source>
        <dbReference type="EMBL" id="CEH17020.1"/>
    </source>
</evidence>
<proteinExistence type="predicted"/>
<organism evidence="2 3">
    <name type="scientific">Ceraceosorus bombacis</name>
    <dbReference type="NCBI Taxonomy" id="401625"/>
    <lineage>
        <taxon>Eukaryota</taxon>
        <taxon>Fungi</taxon>
        <taxon>Dikarya</taxon>
        <taxon>Basidiomycota</taxon>
        <taxon>Ustilaginomycotina</taxon>
        <taxon>Exobasidiomycetes</taxon>
        <taxon>Ceraceosorales</taxon>
        <taxon>Ceraceosoraceae</taxon>
        <taxon>Ceraceosorus</taxon>
    </lineage>
</organism>
<keyword evidence="3" id="KW-1185">Reference proteome</keyword>
<dbReference type="EMBL" id="CCYA01000254">
    <property type="protein sequence ID" value="CEH17020.1"/>
    <property type="molecule type" value="Genomic_DNA"/>
</dbReference>
<sequence>MREATGEAARARIALSATYQEPRKSASTENREIKGHFYEMKRDRPQIRTASSKVQRDNRF</sequence>
<feature type="region of interest" description="Disordered" evidence="1">
    <location>
        <begin position="15"/>
        <end position="60"/>
    </location>
</feature>
<dbReference type="Proteomes" id="UP000054845">
    <property type="component" value="Unassembled WGS sequence"/>
</dbReference>
<evidence type="ECO:0000313" key="3">
    <source>
        <dbReference type="Proteomes" id="UP000054845"/>
    </source>
</evidence>
<dbReference type="AlphaFoldDB" id="A0A0P1BLA9"/>
<feature type="compositionally biased region" description="Basic and acidic residues" evidence="1">
    <location>
        <begin position="21"/>
        <end position="46"/>
    </location>
</feature>
<evidence type="ECO:0000256" key="1">
    <source>
        <dbReference type="SAM" id="MobiDB-lite"/>
    </source>
</evidence>